<dbReference type="PROSITE" id="PS51318">
    <property type="entry name" value="TAT"/>
    <property type="match status" value="1"/>
</dbReference>
<dbReference type="PANTHER" id="PTHR35851">
    <property type="entry name" value="CELL DIVISION PROTEIN FTSQ"/>
    <property type="match status" value="1"/>
</dbReference>
<gene>
    <name evidence="9" type="primary">ftsQ</name>
    <name evidence="11" type="ORF">SAMN05216241_11218</name>
</gene>
<dbReference type="InterPro" id="IPR026579">
    <property type="entry name" value="FtsQ"/>
</dbReference>
<keyword evidence="7 9" id="KW-0472">Membrane</keyword>
<dbReference type="InterPro" id="IPR006311">
    <property type="entry name" value="TAT_signal"/>
</dbReference>
<dbReference type="RefSeq" id="WP_176758670.1">
    <property type="nucleotide sequence ID" value="NZ_FNCE01000012.1"/>
</dbReference>
<keyword evidence="2 9" id="KW-1003">Cell membrane</keyword>
<proteinExistence type="inferred from homology"/>
<dbReference type="PROSITE" id="PS51779">
    <property type="entry name" value="POTRA"/>
    <property type="match status" value="1"/>
</dbReference>
<comment type="function">
    <text evidence="9">Essential cell division protein.</text>
</comment>
<reference evidence="11 12" key="1">
    <citation type="submission" date="2016-10" db="EMBL/GenBank/DDBJ databases">
        <authorList>
            <person name="de Groot N.N."/>
        </authorList>
    </citation>
    <scope>NUCLEOTIDE SEQUENCE [LARGE SCALE GENOMIC DNA]</scope>
    <source>
        <strain evidence="11 12">DSM 25584</strain>
    </source>
</reference>
<dbReference type="HAMAP" id="MF_00911">
    <property type="entry name" value="FtsQ_subfam"/>
    <property type="match status" value="1"/>
</dbReference>
<dbReference type="InterPro" id="IPR045335">
    <property type="entry name" value="FtsQ_C_sf"/>
</dbReference>
<evidence type="ECO:0000256" key="2">
    <source>
        <dbReference type="ARBA" id="ARBA00022475"/>
    </source>
</evidence>
<keyword evidence="8 9" id="KW-0131">Cell cycle</keyword>
<keyword evidence="5 9" id="KW-0812">Transmembrane</keyword>
<evidence type="ECO:0000313" key="11">
    <source>
        <dbReference type="EMBL" id="SDG42624.1"/>
    </source>
</evidence>
<evidence type="ECO:0000313" key="12">
    <source>
        <dbReference type="Proteomes" id="UP000199415"/>
    </source>
</evidence>
<keyword evidence="12" id="KW-1185">Reference proteome</keyword>
<evidence type="ECO:0000256" key="6">
    <source>
        <dbReference type="ARBA" id="ARBA00022989"/>
    </source>
</evidence>
<evidence type="ECO:0000256" key="5">
    <source>
        <dbReference type="ARBA" id="ARBA00022692"/>
    </source>
</evidence>
<dbReference type="AlphaFoldDB" id="A0A1G7U5D2"/>
<dbReference type="InterPro" id="IPR034746">
    <property type="entry name" value="POTRA"/>
</dbReference>
<keyword evidence="4 9" id="KW-0132">Cell division</keyword>
<name>A0A1G7U5D2_9PROT</name>
<dbReference type="Pfam" id="PF03799">
    <property type="entry name" value="FtsQ_DivIB_C"/>
    <property type="match status" value="1"/>
</dbReference>
<dbReference type="Gene3D" id="3.40.50.11690">
    <property type="entry name" value="Cell division protein FtsQ/DivIB"/>
    <property type="match status" value="1"/>
</dbReference>
<evidence type="ECO:0000256" key="3">
    <source>
        <dbReference type="ARBA" id="ARBA00022519"/>
    </source>
</evidence>
<dbReference type="STRING" id="1082479.SAMN05216241_11218"/>
<dbReference type="PANTHER" id="PTHR35851:SF1">
    <property type="entry name" value="CELL DIVISION PROTEIN FTSQ"/>
    <property type="match status" value="1"/>
</dbReference>
<comment type="similarity">
    <text evidence="9">Belongs to the FtsQ/DivIB family. FtsQ subfamily.</text>
</comment>
<accession>A0A1G7U5D2</accession>
<evidence type="ECO:0000256" key="9">
    <source>
        <dbReference type="HAMAP-Rule" id="MF_00911"/>
    </source>
</evidence>
<evidence type="ECO:0000256" key="4">
    <source>
        <dbReference type="ARBA" id="ARBA00022618"/>
    </source>
</evidence>
<dbReference type="EMBL" id="FNCE01000012">
    <property type="protein sequence ID" value="SDG42624.1"/>
    <property type="molecule type" value="Genomic_DNA"/>
</dbReference>
<dbReference type="InterPro" id="IPR005548">
    <property type="entry name" value="Cell_div_FtsQ/DivIB_C"/>
</dbReference>
<evidence type="ECO:0000259" key="10">
    <source>
        <dbReference type="PROSITE" id="PS51779"/>
    </source>
</evidence>
<dbReference type="GO" id="GO:0090529">
    <property type="term" value="P:cell septum assembly"/>
    <property type="evidence" value="ECO:0007669"/>
    <property type="project" value="InterPro"/>
</dbReference>
<keyword evidence="6 9" id="KW-1133">Transmembrane helix</keyword>
<feature type="domain" description="POTRA" evidence="10">
    <location>
        <begin position="68"/>
        <end position="136"/>
    </location>
</feature>
<evidence type="ECO:0000256" key="7">
    <source>
        <dbReference type="ARBA" id="ARBA00023136"/>
    </source>
</evidence>
<dbReference type="InterPro" id="IPR013685">
    <property type="entry name" value="POTRA_FtsQ_type"/>
</dbReference>
<organism evidence="11 12">
    <name type="scientific">Limimonas halophila</name>
    <dbReference type="NCBI Taxonomy" id="1082479"/>
    <lineage>
        <taxon>Bacteria</taxon>
        <taxon>Pseudomonadati</taxon>
        <taxon>Pseudomonadota</taxon>
        <taxon>Alphaproteobacteria</taxon>
        <taxon>Rhodospirillales</taxon>
        <taxon>Rhodovibrionaceae</taxon>
        <taxon>Limimonas</taxon>
    </lineage>
</organism>
<dbReference type="GO" id="GO:0005886">
    <property type="term" value="C:plasma membrane"/>
    <property type="evidence" value="ECO:0007669"/>
    <property type="project" value="UniProtKB-SubCell"/>
</dbReference>
<dbReference type="GO" id="GO:0043093">
    <property type="term" value="P:FtsZ-dependent cytokinesis"/>
    <property type="evidence" value="ECO:0007669"/>
    <property type="project" value="UniProtKB-UniRule"/>
</dbReference>
<evidence type="ECO:0000256" key="1">
    <source>
        <dbReference type="ARBA" id="ARBA00004370"/>
    </source>
</evidence>
<keyword evidence="3 9" id="KW-0997">Cell inner membrane</keyword>
<protein>
    <recommendedName>
        <fullName evidence="9">Cell division protein FtsQ</fullName>
    </recommendedName>
</protein>
<dbReference type="Gene3D" id="3.10.20.310">
    <property type="entry name" value="membrane protein fhac"/>
    <property type="match status" value="1"/>
</dbReference>
<sequence>MRRLIRPASSRRPAERAARRRTVLRGVIAVAALAVLAAGTWAVRAGLPGMVLERARAGVLAATADAGLAVASVTVTGRQRTEDPAILDALGVDQGTPMLAIDPATARTRLRNLPWVARARVERRFPGKLLVRLHEREPMAVHTRGEAARLIDWRGKPIRGVDPAGFPELLRVTGAGAPAHARDLLRALQAQPVLAERVARARWVAGRRWEVRLHNGVRVALPADGAADAWTRLARLEREKRVLQRDIKRIDLRPAQRIVLERGTPGDASGERRRNG</sequence>
<dbReference type="Proteomes" id="UP000199415">
    <property type="component" value="Unassembled WGS sequence"/>
</dbReference>
<dbReference type="Pfam" id="PF08478">
    <property type="entry name" value="POTRA_1"/>
    <property type="match status" value="1"/>
</dbReference>
<dbReference type="GO" id="GO:0032153">
    <property type="term" value="C:cell division site"/>
    <property type="evidence" value="ECO:0007669"/>
    <property type="project" value="UniProtKB-UniRule"/>
</dbReference>
<evidence type="ECO:0000256" key="8">
    <source>
        <dbReference type="ARBA" id="ARBA00023306"/>
    </source>
</evidence>
<comment type="subcellular location">
    <subcellularLocation>
        <location evidence="9">Cell inner membrane</location>
        <topology evidence="9">Single-pass type II membrane protein</topology>
    </subcellularLocation>
    <subcellularLocation>
        <location evidence="1">Membrane</location>
    </subcellularLocation>
    <text evidence="9">Localizes to the division septum.</text>
</comment>